<reference evidence="3" key="1">
    <citation type="submission" date="2023-07" db="EMBL/GenBank/DDBJ databases">
        <title>30 novel species of actinomycetes from the DSMZ collection.</title>
        <authorList>
            <person name="Nouioui I."/>
        </authorList>
    </citation>
    <scope>NUCLEOTIDE SEQUENCE [LARGE SCALE GENOMIC DNA]</scope>
    <source>
        <strain evidence="3">DSM 44917</strain>
    </source>
</reference>
<dbReference type="SUPFAM" id="SSF46785">
    <property type="entry name" value="Winged helix' DNA-binding domain"/>
    <property type="match status" value="1"/>
</dbReference>
<gene>
    <name evidence="2" type="ORF">RM780_10060</name>
</gene>
<feature type="domain" description="LexA repressor DNA-binding" evidence="1">
    <location>
        <begin position="1"/>
        <end position="64"/>
    </location>
</feature>
<protein>
    <submittedName>
        <fullName evidence="2">Winged helix-turn-helix transcriptional regulator</fullName>
    </submittedName>
</protein>
<dbReference type="Pfam" id="PF01726">
    <property type="entry name" value="LexA_DNA_bind"/>
    <property type="match status" value="1"/>
</dbReference>
<dbReference type="InterPro" id="IPR006199">
    <property type="entry name" value="LexA_DNA-bd_dom"/>
</dbReference>
<dbReference type="Gene3D" id="1.10.10.10">
    <property type="entry name" value="Winged helix-like DNA-binding domain superfamily/Winged helix DNA-binding domain"/>
    <property type="match status" value="1"/>
</dbReference>
<proteinExistence type="predicted"/>
<evidence type="ECO:0000313" key="3">
    <source>
        <dbReference type="Proteomes" id="UP001183388"/>
    </source>
</evidence>
<dbReference type="Proteomes" id="UP001183388">
    <property type="component" value="Unassembled WGS sequence"/>
</dbReference>
<keyword evidence="3" id="KW-1185">Reference proteome</keyword>
<dbReference type="InterPro" id="IPR036390">
    <property type="entry name" value="WH_DNA-bd_sf"/>
</dbReference>
<dbReference type="InterPro" id="IPR036388">
    <property type="entry name" value="WH-like_DNA-bd_sf"/>
</dbReference>
<sequence length="70" mass="7880">MRAATERREQIVRAIRASIADRGVAPTIRELGQAVGLSSPSSVLYQLRRLEEQGIVRRTGRRWRSYGLSA</sequence>
<organism evidence="2 3">
    <name type="scientific">Streptomyces boetiae</name>
    <dbReference type="NCBI Taxonomy" id="3075541"/>
    <lineage>
        <taxon>Bacteria</taxon>
        <taxon>Bacillati</taxon>
        <taxon>Actinomycetota</taxon>
        <taxon>Actinomycetes</taxon>
        <taxon>Kitasatosporales</taxon>
        <taxon>Streptomycetaceae</taxon>
        <taxon>Streptomyces</taxon>
    </lineage>
</organism>
<accession>A0ABU2L6W7</accession>
<evidence type="ECO:0000313" key="2">
    <source>
        <dbReference type="EMBL" id="MDT0307306.1"/>
    </source>
</evidence>
<evidence type="ECO:0000259" key="1">
    <source>
        <dbReference type="Pfam" id="PF01726"/>
    </source>
</evidence>
<dbReference type="EMBL" id="JAVREN010000010">
    <property type="protein sequence ID" value="MDT0307306.1"/>
    <property type="molecule type" value="Genomic_DNA"/>
</dbReference>
<name>A0ABU2L6W7_9ACTN</name>
<comment type="caution">
    <text evidence="2">The sequence shown here is derived from an EMBL/GenBank/DDBJ whole genome shotgun (WGS) entry which is preliminary data.</text>
</comment>
<dbReference type="RefSeq" id="WP_311630249.1">
    <property type="nucleotide sequence ID" value="NZ_JAVREN010000010.1"/>
</dbReference>